<evidence type="ECO:0000313" key="2">
    <source>
        <dbReference type="Proteomes" id="UP001501321"/>
    </source>
</evidence>
<gene>
    <name evidence="1" type="ORF">GCM10023095_04230</name>
</gene>
<name>A0ABP8PV75_9GAMM</name>
<sequence>MPTISVDVDVDLDEFDTQDLIDELERRGKELGHRGADCSELLDKIHAALCLNSVDQLIPLARELIYQSSGRVV</sequence>
<organism evidence="1 2">
    <name type="scientific">Pseudaeromonas paramecii</name>
    <dbReference type="NCBI Taxonomy" id="2138166"/>
    <lineage>
        <taxon>Bacteria</taxon>
        <taxon>Pseudomonadati</taxon>
        <taxon>Pseudomonadota</taxon>
        <taxon>Gammaproteobacteria</taxon>
        <taxon>Aeromonadales</taxon>
        <taxon>Aeromonadaceae</taxon>
        <taxon>Pseudaeromonas</taxon>
    </lineage>
</organism>
<dbReference type="RefSeq" id="WP_345009574.1">
    <property type="nucleotide sequence ID" value="NZ_BAABFC010000001.1"/>
</dbReference>
<evidence type="ECO:0000313" key="1">
    <source>
        <dbReference type="EMBL" id="GAA4493639.1"/>
    </source>
</evidence>
<reference evidence="2" key="1">
    <citation type="journal article" date="2019" name="Int. J. Syst. Evol. Microbiol.">
        <title>The Global Catalogue of Microorganisms (GCM) 10K type strain sequencing project: providing services to taxonomists for standard genome sequencing and annotation.</title>
        <authorList>
            <consortium name="The Broad Institute Genomics Platform"/>
            <consortium name="The Broad Institute Genome Sequencing Center for Infectious Disease"/>
            <person name="Wu L."/>
            <person name="Ma J."/>
        </authorList>
    </citation>
    <scope>NUCLEOTIDE SEQUENCE [LARGE SCALE GENOMIC DNA]</scope>
    <source>
        <strain evidence="2">JCM 32226</strain>
    </source>
</reference>
<keyword evidence="2" id="KW-1185">Reference proteome</keyword>
<accession>A0ABP8PV75</accession>
<proteinExistence type="predicted"/>
<comment type="caution">
    <text evidence="1">The sequence shown here is derived from an EMBL/GenBank/DDBJ whole genome shotgun (WGS) entry which is preliminary data.</text>
</comment>
<dbReference type="Proteomes" id="UP001501321">
    <property type="component" value="Unassembled WGS sequence"/>
</dbReference>
<protein>
    <submittedName>
        <fullName evidence="1">Uncharacterized protein</fullName>
    </submittedName>
</protein>
<dbReference type="EMBL" id="BAABFC010000001">
    <property type="protein sequence ID" value="GAA4493639.1"/>
    <property type="molecule type" value="Genomic_DNA"/>
</dbReference>